<keyword evidence="7" id="KW-0175">Coiled coil</keyword>
<keyword evidence="6" id="KW-0472">Membrane</keyword>
<keyword evidence="10" id="KW-1185">Reference proteome</keyword>
<keyword evidence="9" id="KW-0378">Hydrolase</keyword>
<dbReference type="GO" id="GO:0016020">
    <property type="term" value="C:membrane"/>
    <property type="evidence" value="ECO:0007669"/>
    <property type="project" value="UniProtKB-SubCell"/>
</dbReference>
<dbReference type="InterPro" id="IPR058982">
    <property type="entry name" value="Beta-barrel_AprE"/>
</dbReference>
<evidence type="ECO:0000256" key="5">
    <source>
        <dbReference type="ARBA" id="ARBA00022989"/>
    </source>
</evidence>
<evidence type="ECO:0000256" key="6">
    <source>
        <dbReference type="ARBA" id="ARBA00023136"/>
    </source>
</evidence>
<evidence type="ECO:0000256" key="4">
    <source>
        <dbReference type="ARBA" id="ARBA00022692"/>
    </source>
</evidence>
<feature type="coiled-coil region" evidence="7">
    <location>
        <begin position="161"/>
        <end position="198"/>
    </location>
</feature>
<proteinExistence type="inferred from homology"/>
<reference evidence="9 10" key="1">
    <citation type="submission" date="2016-11" db="EMBL/GenBank/DDBJ databases">
        <authorList>
            <person name="Jaros S."/>
            <person name="Januszkiewicz K."/>
            <person name="Wedrychowicz H."/>
        </authorList>
    </citation>
    <scope>NUCLEOTIDE SEQUENCE [LARGE SCALE GENOMIC DNA]</scope>
    <source>
        <strain evidence="9 10">CGMCC 1.7049</strain>
    </source>
</reference>
<evidence type="ECO:0000259" key="8">
    <source>
        <dbReference type="Pfam" id="PF26002"/>
    </source>
</evidence>
<keyword evidence="3" id="KW-0813">Transport</keyword>
<feature type="domain" description="AprE-like beta-barrel" evidence="8">
    <location>
        <begin position="233"/>
        <end position="323"/>
    </location>
</feature>
<protein>
    <submittedName>
        <fullName evidence="9">Membrane fusion protein, protease secretion system</fullName>
    </submittedName>
</protein>
<dbReference type="Gene3D" id="2.40.50.100">
    <property type="match status" value="1"/>
</dbReference>
<name>A0A1M5R046_9GAMM</name>
<dbReference type="Pfam" id="PF26002">
    <property type="entry name" value="Beta-barrel_AprE"/>
    <property type="match status" value="1"/>
</dbReference>
<organism evidence="9 10">
    <name type="scientific">Hydrocarboniphaga daqingensis</name>
    <dbReference type="NCBI Taxonomy" id="490188"/>
    <lineage>
        <taxon>Bacteria</taxon>
        <taxon>Pseudomonadati</taxon>
        <taxon>Pseudomonadota</taxon>
        <taxon>Gammaproteobacteria</taxon>
        <taxon>Nevskiales</taxon>
        <taxon>Nevskiaceae</taxon>
        <taxon>Hydrocarboniphaga</taxon>
    </lineage>
</organism>
<keyword evidence="5" id="KW-1133">Transmembrane helix</keyword>
<dbReference type="PANTHER" id="PTHR30386:SF17">
    <property type="entry name" value="ALKALINE PROTEASE SECRETION PROTEIN APRE"/>
    <property type="match status" value="1"/>
</dbReference>
<gene>
    <name evidence="9" type="ORF">SAMN04488068_2829</name>
</gene>
<dbReference type="GO" id="GO:0009306">
    <property type="term" value="P:protein secretion"/>
    <property type="evidence" value="ECO:0007669"/>
    <property type="project" value="InterPro"/>
</dbReference>
<dbReference type="AlphaFoldDB" id="A0A1M5R046"/>
<evidence type="ECO:0000256" key="2">
    <source>
        <dbReference type="ARBA" id="ARBA00009477"/>
    </source>
</evidence>
<comment type="subcellular location">
    <subcellularLocation>
        <location evidence="1">Membrane</location>
        <topology evidence="1">Single-pass membrane protein</topology>
    </subcellularLocation>
</comment>
<keyword evidence="4" id="KW-0812">Transmembrane</keyword>
<dbReference type="PRINTS" id="PR01490">
    <property type="entry name" value="RTXTOXIND"/>
</dbReference>
<sequence length="346" mass="37053">MKKALPAVGPLPTSISPLLVVSGALVLALLAAFIAWASFAPIDEGVPLAGVVVVESKRKPIQHIRGGVVSEVLVRDGQSVAAGDRLIVLDTRSELEQQRMIRSSIEALQAQRDGVLASLPGARDQATSLADTVNRLRPLVDEALYPRNQYDDLARRLIEARRQLSMQLAQADQLAAQIQEQTHRLASLSVEVDRAELRAPVGGTVMGLAVSAPGAVVTPGTPVLELVPDGDTLVIEAHVPPHLIERVHVGMEAKLRFIALDPRVTPVVAGRVSLISADLVQPKQADSTPHFVMRLDIDGTELRKLGAAPIQPGMPVEAIVVTGERPFFVYLLKPLSDRVATSLTEP</sequence>
<evidence type="ECO:0000256" key="7">
    <source>
        <dbReference type="SAM" id="Coils"/>
    </source>
</evidence>
<comment type="similarity">
    <text evidence="2">Belongs to the membrane fusion protein (MFP) (TC 8.A.1) family.</text>
</comment>
<keyword evidence="9" id="KW-0645">Protease</keyword>
<dbReference type="STRING" id="490188.SAMN04488068_2829"/>
<dbReference type="Proteomes" id="UP000199758">
    <property type="component" value="Unassembled WGS sequence"/>
</dbReference>
<dbReference type="GO" id="GO:0006508">
    <property type="term" value="P:proteolysis"/>
    <property type="evidence" value="ECO:0007669"/>
    <property type="project" value="UniProtKB-KW"/>
</dbReference>
<dbReference type="GO" id="GO:0008233">
    <property type="term" value="F:peptidase activity"/>
    <property type="evidence" value="ECO:0007669"/>
    <property type="project" value="UniProtKB-KW"/>
</dbReference>
<dbReference type="OrthoDB" id="9775513at2"/>
<dbReference type="SUPFAM" id="SSF111369">
    <property type="entry name" value="HlyD-like secretion proteins"/>
    <property type="match status" value="1"/>
</dbReference>
<dbReference type="PANTHER" id="PTHR30386">
    <property type="entry name" value="MEMBRANE FUSION SUBUNIT OF EMRAB-TOLC MULTIDRUG EFFLUX PUMP"/>
    <property type="match status" value="1"/>
</dbReference>
<dbReference type="RefSeq" id="WP_072898366.1">
    <property type="nucleotide sequence ID" value="NZ_FQWZ01000007.1"/>
</dbReference>
<dbReference type="EMBL" id="FQWZ01000007">
    <property type="protein sequence ID" value="SHH19807.1"/>
    <property type="molecule type" value="Genomic_DNA"/>
</dbReference>
<evidence type="ECO:0000313" key="10">
    <source>
        <dbReference type="Proteomes" id="UP000199758"/>
    </source>
</evidence>
<dbReference type="PROSITE" id="PS00543">
    <property type="entry name" value="HLYD_FAMILY"/>
    <property type="match status" value="1"/>
</dbReference>
<evidence type="ECO:0000256" key="1">
    <source>
        <dbReference type="ARBA" id="ARBA00004167"/>
    </source>
</evidence>
<evidence type="ECO:0000256" key="3">
    <source>
        <dbReference type="ARBA" id="ARBA00022448"/>
    </source>
</evidence>
<evidence type="ECO:0000313" key="9">
    <source>
        <dbReference type="EMBL" id="SHH19807.1"/>
    </source>
</evidence>
<dbReference type="Gene3D" id="2.40.30.170">
    <property type="match status" value="1"/>
</dbReference>
<dbReference type="InterPro" id="IPR006144">
    <property type="entry name" value="Secretion_HlyD_CS"/>
</dbReference>
<dbReference type="InterPro" id="IPR050739">
    <property type="entry name" value="MFP"/>
</dbReference>
<accession>A0A1M5R046</accession>